<keyword evidence="1" id="KW-0472">Membrane</keyword>
<dbReference type="AlphaFoldDB" id="A0A0P6FWB1"/>
<evidence type="ECO:0000313" key="2">
    <source>
        <dbReference type="EMBL" id="JAN41467.1"/>
    </source>
</evidence>
<evidence type="ECO:0000313" key="4">
    <source>
        <dbReference type="Proteomes" id="UP000076858"/>
    </source>
</evidence>
<reference evidence="3 4" key="2">
    <citation type="submission" date="2016-03" db="EMBL/GenBank/DDBJ databases">
        <title>EvidentialGene: Evidence-directed Construction of Genes on Genomes.</title>
        <authorList>
            <person name="Gilbert D.G."/>
            <person name="Choi J.-H."/>
            <person name="Mockaitis K."/>
            <person name="Colbourne J."/>
            <person name="Pfrender M."/>
        </authorList>
    </citation>
    <scope>NUCLEOTIDE SEQUENCE [LARGE SCALE GENOMIC DNA]</scope>
    <source>
        <strain evidence="3 4">Xinb3</strain>
        <tissue evidence="3">Complete organism</tissue>
    </source>
</reference>
<reference evidence="2" key="1">
    <citation type="submission" date="2015-10" db="EMBL/GenBank/DDBJ databases">
        <title>EvidentialGene: Evidence-directed Construction of Complete mRNA Transcriptomes without Genomes.</title>
        <authorList>
            <person name="Gilbert D.G."/>
        </authorList>
    </citation>
    <scope>NUCLEOTIDE SEQUENCE</scope>
</reference>
<dbReference type="Proteomes" id="UP000076858">
    <property type="component" value="Unassembled WGS sequence"/>
</dbReference>
<dbReference type="EMBL" id="LRGB01002328">
    <property type="protein sequence ID" value="KZS08134.1"/>
    <property type="molecule type" value="Genomic_DNA"/>
</dbReference>
<evidence type="ECO:0000256" key="1">
    <source>
        <dbReference type="SAM" id="Phobius"/>
    </source>
</evidence>
<organism evidence="2">
    <name type="scientific">Daphnia magna</name>
    <dbReference type="NCBI Taxonomy" id="35525"/>
    <lineage>
        <taxon>Eukaryota</taxon>
        <taxon>Metazoa</taxon>
        <taxon>Ecdysozoa</taxon>
        <taxon>Arthropoda</taxon>
        <taxon>Crustacea</taxon>
        <taxon>Branchiopoda</taxon>
        <taxon>Diplostraca</taxon>
        <taxon>Cladocera</taxon>
        <taxon>Anomopoda</taxon>
        <taxon>Daphniidae</taxon>
        <taxon>Daphnia</taxon>
    </lineage>
</organism>
<keyword evidence="1" id="KW-0812">Transmembrane</keyword>
<keyword evidence="1" id="KW-1133">Transmembrane helix</keyword>
<dbReference type="EMBL" id="GDIQ01053270">
    <property type="protein sequence ID" value="JAN41467.1"/>
    <property type="molecule type" value="Transcribed_RNA"/>
</dbReference>
<protein>
    <submittedName>
        <fullName evidence="2">Uncharacterized protein</fullName>
    </submittedName>
</protein>
<accession>A0A0P6FWB1</accession>
<name>A0A0P6FWB1_9CRUS</name>
<gene>
    <name evidence="3" type="ORF">APZ42_027993</name>
</gene>
<sequence>MLFVCIITGTSIACLCLYCIYKYTYTQSAGRRSASDEDQHIPPFLIQDL</sequence>
<evidence type="ECO:0000313" key="3">
    <source>
        <dbReference type="EMBL" id="KZS08134.1"/>
    </source>
</evidence>
<proteinExistence type="predicted"/>
<feature type="transmembrane region" description="Helical" evidence="1">
    <location>
        <begin position="6"/>
        <end position="25"/>
    </location>
</feature>
<keyword evidence="4" id="KW-1185">Reference proteome</keyword>